<dbReference type="InterPro" id="IPR059228">
    <property type="entry name" value="Integral_mb_put"/>
</dbReference>
<comment type="caution">
    <text evidence="3">The sequence shown here is derived from an EMBL/GenBank/DDBJ whole genome shotgun (WGS) entry which is preliminary data.</text>
</comment>
<keyword evidence="2" id="KW-0472">Membrane</keyword>
<feature type="region of interest" description="Disordered" evidence="1">
    <location>
        <begin position="1"/>
        <end position="21"/>
    </location>
</feature>
<evidence type="ECO:0000313" key="4">
    <source>
        <dbReference type="Proteomes" id="UP000636579"/>
    </source>
</evidence>
<keyword evidence="3" id="KW-0378">Hydrolase</keyword>
<proteinExistence type="predicted"/>
<keyword evidence="2" id="KW-0812">Transmembrane</keyword>
<accession>A0ABR9J9Z3</accession>
<evidence type="ECO:0000256" key="2">
    <source>
        <dbReference type="SAM" id="Phobius"/>
    </source>
</evidence>
<feature type="compositionally biased region" description="Basic and acidic residues" evidence="1">
    <location>
        <begin position="1"/>
        <end position="11"/>
    </location>
</feature>
<keyword evidence="3" id="KW-0645">Protease</keyword>
<keyword evidence="4" id="KW-1185">Reference proteome</keyword>
<keyword evidence="2" id="KW-1133">Transmembrane helix</keyword>
<name>A0ABR9J9Z3_9MICC</name>
<organism evidence="3 4">
    <name type="scientific">Nesterenkonia halotolerans</name>
    <dbReference type="NCBI Taxonomy" id="225325"/>
    <lineage>
        <taxon>Bacteria</taxon>
        <taxon>Bacillati</taxon>
        <taxon>Actinomycetota</taxon>
        <taxon>Actinomycetes</taxon>
        <taxon>Micrococcales</taxon>
        <taxon>Micrococcaceae</taxon>
        <taxon>Nesterenkonia</taxon>
    </lineage>
</organism>
<protein>
    <submittedName>
        <fullName evidence="3">Membrane-bound ClpP family serine protease</fullName>
    </submittedName>
</protein>
<dbReference type="NCBIfam" id="NF038396">
    <property type="entry name" value="NF038396 family protein"/>
    <property type="match status" value="1"/>
</dbReference>
<dbReference type="Proteomes" id="UP000636579">
    <property type="component" value="Unassembled WGS sequence"/>
</dbReference>
<dbReference type="EMBL" id="JADBEE010000002">
    <property type="protein sequence ID" value="MBE1515396.1"/>
    <property type="molecule type" value="Genomic_DNA"/>
</dbReference>
<feature type="transmembrane region" description="Helical" evidence="2">
    <location>
        <begin position="56"/>
        <end position="77"/>
    </location>
</feature>
<gene>
    <name evidence="3" type="ORF">H4W26_002188</name>
</gene>
<reference evidence="3 4" key="1">
    <citation type="submission" date="2020-10" db="EMBL/GenBank/DDBJ databases">
        <title>Sequencing the genomes of 1000 actinobacteria strains.</title>
        <authorList>
            <person name="Klenk H.-P."/>
        </authorList>
    </citation>
    <scope>NUCLEOTIDE SEQUENCE [LARGE SCALE GENOMIC DNA]</scope>
    <source>
        <strain evidence="3 4">DSM 15474</strain>
    </source>
</reference>
<dbReference type="GO" id="GO:0006508">
    <property type="term" value="P:proteolysis"/>
    <property type="evidence" value="ECO:0007669"/>
    <property type="project" value="UniProtKB-KW"/>
</dbReference>
<evidence type="ECO:0000256" key="1">
    <source>
        <dbReference type="SAM" id="MobiDB-lite"/>
    </source>
</evidence>
<evidence type="ECO:0000313" key="3">
    <source>
        <dbReference type="EMBL" id="MBE1515396.1"/>
    </source>
</evidence>
<feature type="transmembrane region" description="Helical" evidence="2">
    <location>
        <begin position="26"/>
        <end position="50"/>
    </location>
</feature>
<dbReference type="RefSeq" id="WP_192592241.1">
    <property type="nucleotide sequence ID" value="NZ_JADBEE010000002.1"/>
</dbReference>
<sequence>MAENLRTDHAHGTAGAQGTSGAPSSVVLGMVGYVIFPILALVTVALGFILVLNERLVPGLIFILIIAQVWVIGGLWAHFRRRRLLAPGSGAERL</sequence>
<dbReference type="GO" id="GO:0008233">
    <property type="term" value="F:peptidase activity"/>
    <property type="evidence" value="ECO:0007669"/>
    <property type="project" value="UniProtKB-KW"/>
</dbReference>